<name>F7X491_SINMM</name>
<dbReference type="CDD" id="cd06529">
    <property type="entry name" value="S24_LexA-like"/>
    <property type="match status" value="1"/>
</dbReference>
<accession>F7X491</accession>
<dbReference type="AlphaFoldDB" id="F7X491"/>
<feature type="domain" description="HTH cro/C1-type" evidence="4">
    <location>
        <begin position="19"/>
        <end position="63"/>
    </location>
</feature>
<evidence type="ECO:0000313" key="5">
    <source>
        <dbReference type="EMBL" id="AEH79677.1"/>
    </source>
</evidence>
<dbReference type="InterPro" id="IPR015927">
    <property type="entry name" value="Peptidase_S24_S26A/B/C"/>
</dbReference>
<dbReference type="PANTHER" id="PTHR40661">
    <property type="match status" value="1"/>
</dbReference>
<keyword evidence="1" id="KW-0805">Transcription regulation</keyword>
<dbReference type="Pfam" id="PF01381">
    <property type="entry name" value="HTH_3"/>
    <property type="match status" value="1"/>
</dbReference>
<keyword evidence="2" id="KW-0238">DNA-binding</keyword>
<protein>
    <submittedName>
        <fullName evidence="5">Phage repressor</fullName>
    </submittedName>
</protein>
<proteinExistence type="predicted"/>
<evidence type="ECO:0000313" key="6">
    <source>
        <dbReference type="Proteomes" id="UP000009045"/>
    </source>
</evidence>
<dbReference type="InterPro" id="IPR010982">
    <property type="entry name" value="Lambda_DNA-bd_dom_sf"/>
</dbReference>
<dbReference type="Gene3D" id="1.10.260.40">
    <property type="entry name" value="lambda repressor-like DNA-binding domains"/>
    <property type="match status" value="1"/>
</dbReference>
<dbReference type="InterPro" id="IPR001387">
    <property type="entry name" value="Cro/C1-type_HTH"/>
</dbReference>
<organism evidence="5 6">
    <name type="scientific">Sinorhizobium meliloti (strain SM11)</name>
    <dbReference type="NCBI Taxonomy" id="707241"/>
    <lineage>
        <taxon>Bacteria</taxon>
        <taxon>Pseudomonadati</taxon>
        <taxon>Pseudomonadota</taxon>
        <taxon>Alphaproteobacteria</taxon>
        <taxon>Hyphomicrobiales</taxon>
        <taxon>Rhizobiaceae</taxon>
        <taxon>Sinorhizobium/Ensifer group</taxon>
        <taxon>Sinorhizobium</taxon>
    </lineage>
</organism>
<dbReference type="InterPro" id="IPR036286">
    <property type="entry name" value="LexA/Signal_pep-like_sf"/>
</dbReference>
<evidence type="ECO:0000256" key="1">
    <source>
        <dbReference type="ARBA" id="ARBA00023015"/>
    </source>
</evidence>
<dbReference type="HOGENOM" id="CLU_066192_1_2_5"/>
<keyword evidence="3" id="KW-0804">Transcription</keyword>
<dbReference type="SUPFAM" id="SSF51306">
    <property type="entry name" value="LexA/Signal peptidase"/>
    <property type="match status" value="1"/>
</dbReference>
<sequence length="252" mass="27900">MPMTKNWLDPFLKASKFASQEELAEAIGVSRATINRLANDHTLLKRDRAKVLAELLETTVEALLLNRPPRNSLVSSFDPDAEETVQEHVDDGYTREHWHAHVQGAIPEIDVKLGAGEGSIGGVINLPVSASNVSGHQVVAEWLIPEAYLRNEARASPSHTLIMEVVGDSMFPTYSPGDRVLVDLSQNRLVADTVYAISDGYSEPQIKRLQRIPFSDPVQVDIVSDNEHLRTITVELDRLTIIGRICGHIARK</sequence>
<dbReference type="Gene3D" id="2.10.109.10">
    <property type="entry name" value="Umud Fragment, subunit A"/>
    <property type="match status" value="1"/>
</dbReference>
<dbReference type="PATRIC" id="fig|707241.3.peg.2530"/>
<dbReference type="PROSITE" id="PS50943">
    <property type="entry name" value="HTH_CROC1"/>
    <property type="match status" value="1"/>
</dbReference>
<dbReference type="CDD" id="cd00093">
    <property type="entry name" value="HTH_XRE"/>
    <property type="match status" value="1"/>
</dbReference>
<dbReference type="SUPFAM" id="SSF47413">
    <property type="entry name" value="lambda repressor-like DNA-binding domains"/>
    <property type="match status" value="1"/>
</dbReference>
<reference evidence="5 6" key="1">
    <citation type="journal article" date="2011" name="J. Biotechnol.">
        <title>The complete genome sequence of the dominant Sinorhizobium meliloti field isolate SM11 extends the S. meliloti pan-genome.</title>
        <authorList>
            <person name="Schneiker-Bekel S."/>
            <person name="Wibberg D."/>
            <person name="Bekel T."/>
            <person name="Blom J."/>
            <person name="Linke B."/>
            <person name="Neuweger H."/>
            <person name="Stiens M."/>
            <person name="Vorholter F.J."/>
            <person name="Weidner S."/>
            <person name="Goesmann A."/>
            <person name="Puhler A."/>
            <person name="Schluter A."/>
        </authorList>
    </citation>
    <scope>NUCLEOTIDE SEQUENCE [LARGE SCALE GENOMIC DNA]</scope>
    <source>
        <strain evidence="5 6">SM11</strain>
    </source>
</reference>
<dbReference type="SMART" id="SM00530">
    <property type="entry name" value="HTH_XRE"/>
    <property type="match status" value="1"/>
</dbReference>
<dbReference type="EMBL" id="CP001830">
    <property type="protein sequence ID" value="AEH79677.1"/>
    <property type="molecule type" value="Genomic_DNA"/>
</dbReference>
<dbReference type="Proteomes" id="UP000009045">
    <property type="component" value="Chromosome"/>
</dbReference>
<evidence type="ECO:0000259" key="4">
    <source>
        <dbReference type="PROSITE" id="PS50943"/>
    </source>
</evidence>
<dbReference type="GO" id="GO:0003677">
    <property type="term" value="F:DNA binding"/>
    <property type="evidence" value="ECO:0007669"/>
    <property type="project" value="UniProtKB-KW"/>
</dbReference>
<evidence type="ECO:0000256" key="2">
    <source>
        <dbReference type="ARBA" id="ARBA00023125"/>
    </source>
</evidence>
<dbReference type="KEGG" id="smx:SM11_chr2423"/>
<dbReference type="InterPro" id="IPR039418">
    <property type="entry name" value="LexA-like"/>
</dbReference>
<dbReference type="PANTHER" id="PTHR40661:SF1">
    <property type="entry name" value="HTH CRO_C1-TYPE DOMAIN-CONTAINING PROTEIN"/>
    <property type="match status" value="1"/>
</dbReference>
<gene>
    <name evidence="5" type="ordered locus">SM11_chr2423</name>
</gene>
<dbReference type="Pfam" id="PF00717">
    <property type="entry name" value="Peptidase_S24"/>
    <property type="match status" value="1"/>
</dbReference>
<evidence type="ECO:0000256" key="3">
    <source>
        <dbReference type="ARBA" id="ARBA00023163"/>
    </source>
</evidence>